<dbReference type="InterPro" id="IPR050960">
    <property type="entry name" value="AB_hydrolase_4_sf"/>
</dbReference>
<evidence type="ECO:0000313" key="2">
    <source>
        <dbReference type="EMBL" id="CAE0501566.1"/>
    </source>
</evidence>
<dbReference type="AlphaFoldDB" id="A0A7S3R463"/>
<protein>
    <submittedName>
        <fullName evidence="2">Uncharacterized protein</fullName>
    </submittedName>
</protein>
<evidence type="ECO:0000256" key="1">
    <source>
        <dbReference type="ARBA" id="ARBA00010884"/>
    </source>
</evidence>
<accession>A0A7S3R463</accession>
<dbReference type="Gene3D" id="3.40.50.1820">
    <property type="entry name" value="alpha/beta hydrolase"/>
    <property type="match status" value="1"/>
</dbReference>
<dbReference type="InterPro" id="IPR029058">
    <property type="entry name" value="AB_hydrolase_fold"/>
</dbReference>
<name>A0A7S3R463_DUNTE</name>
<reference evidence="2" key="1">
    <citation type="submission" date="2021-01" db="EMBL/GenBank/DDBJ databases">
        <authorList>
            <person name="Corre E."/>
            <person name="Pelletier E."/>
            <person name="Niang G."/>
            <person name="Scheremetjew M."/>
            <person name="Finn R."/>
            <person name="Kale V."/>
            <person name="Holt S."/>
            <person name="Cochrane G."/>
            <person name="Meng A."/>
            <person name="Brown T."/>
            <person name="Cohen L."/>
        </authorList>
    </citation>
    <scope>NUCLEOTIDE SEQUENCE</scope>
    <source>
        <strain evidence="2">CCMP1320</strain>
    </source>
</reference>
<dbReference type="PANTHER" id="PTHR10794:SF84">
    <property type="entry name" value="ESTERASE_LIPASE_THIOESTERASE FAMILY PROTEIN"/>
    <property type="match status" value="1"/>
</dbReference>
<dbReference type="GO" id="GO:0034338">
    <property type="term" value="F:short-chain carboxylesterase activity"/>
    <property type="evidence" value="ECO:0007669"/>
    <property type="project" value="TreeGrafter"/>
</dbReference>
<gene>
    <name evidence="2" type="ORF">DTER00134_LOCUS16639</name>
</gene>
<dbReference type="GO" id="GO:0047372">
    <property type="term" value="F:monoacylglycerol lipase activity"/>
    <property type="evidence" value="ECO:0007669"/>
    <property type="project" value="TreeGrafter"/>
</dbReference>
<dbReference type="SUPFAM" id="SSF53474">
    <property type="entry name" value="alpha/beta-Hydrolases"/>
    <property type="match status" value="1"/>
</dbReference>
<dbReference type="PANTHER" id="PTHR10794">
    <property type="entry name" value="ABHYDROLASE DOMAIN-CONTAINING PROTEIN"/>
    <property type="match status" value="1"/>
</dbReference>
<comment type="similarity">
    <text evidence="1">Belongs to the AB hydrolase superfamily. AB hydrolase 4 family.</text>
</comment>
<proteinExistence type="inferred from homology"/>
<organism evidence="2">
    <name type="scientific">Dunaliella tertiolecta</name>
    <name type="common">Green alga</name>
    <dbReference type="NCBI Taxonomy" id="3047"/>
    <lineage>
        <taxon>Eukaryota</taxon>
        <taxon>Viridiplantae</taxon>
        <taxon>Chlorophyta</taxon>
        <taxon>core chlorophytes</taxon>
        <taxon>Chlorophyceae</taxon>
        <taxon>CS clade</taxon>
        <taxon>Chlamydomonadales</taxon>
        <taxon>Dunaliellaceae</taxon>
        <taxon>Dunaliella</taxon>
    </lineage>
</organism>
<dbReference type="EMBL" id="HBIP01027533">
    <property type="protein sequence ID" value="CAE0501566.1"/>
    <property type="molecule type" value="Transcribed_RNA"/>
</dbReference>
<sequence>MQTSALKSSARRFGSYRAFSSGVQRFPVLTRPGSSYKRAALAAVAAVSGISFIQDVESKSGLGVRCVPTAQNLQILDSIKAVKVPYVPFPQSGDGHLETLAGALIRERPATPYKRELLTAADGGTVSLDWHMPADGEQADPSAPVLILIAGLTGGSDARYVRHAVIGAAKRGMRVVVYNHCGVCGSPVTSPRLYSACYTEDLR</sequence>